<evidence type="ECO:0000313" key="6">
    <source>
        <dbReference type="EMBL" id="GAA2250658.1"/>
    </source>
</evidence>
<proteinExistence type="inferred from homology"/>
<evidence type="ECO:0000256" key="4">
    <source>
        <dbReference type="SAM" id="SignalP"/>
    </source>
</evidence>
<feature type="chain" id="PRO_5046020837" evidence="4">
    <location>
        <begin position="29"/>
        <end position="320"/>
    </location>
</feature>
<dbReference type="PANTHER" id="PTHR46847">
    <property type="entry name" value="D-ALLOSE-BINDING PERIPLASMIC PROTEIN-RELATED"/>
    <property type="match status" value="1"/>
</dbReference>
<sequence length="320" mass="32780">MFRPRNSLKRLGVGLAALTVAVTLGGCATGGADDSGEGTLKVGLAVPNQQSPFFVAIRQSLEAEAKAEGVDVVFADAKNDSDAQVSQIQDFITQGVDAIVYIPAGATAATVPVRSAKEAGIPIVTVDRNPDGAPGDTFIATDSVSAAEALGEWVVEQTGGQGELGIIQGQVGTTPEQARDEGFQEGIAGSDIVEVARQASTAWLQDEGYDIASDMLQAHPDITILFGRADGLALGAAQAAQNAGLEEILVVGFDGDPSGLQAVADGELGATITQQTTLMGALALDSAVKLIAGEEVPAEQLQDGILTTKDNVQDFITTHP</sequence>
<dbReference type="PANTHER" id="PTHR46847:SF1">
    <property type="entry name" value="D-ALLOSE-BINDING PERIPLASMIC PROTEIN-RELATED"/>
    <property type="match status" value="1"/>
</dbReference>
<organism evidence="6 7">
    <name type="scientific">Herbiconiux moechotypicola</name>
    <dbReference type="NCBI Taxonomy" id="637393"/>
    <lineage>
        <taxon>Bacteria</taxon>
        <taxon>Bacillati</taxon>
        <taxon>Actinomycetota</taxon>
        <taxon>Actinomycetes</taxon>
        <taxon>Micrococcales</taxon>
        <taxon>Microbacteriaceae</taxon>
        <taxon>Herbiconiux</taxon>
    </lineage>
</organism>
<feature type="signal peptide" evidence="4">
    <location>
        <begin position="1"/>
        <end position="28"/>
    </location>
</feature>
<keyword evidence="7" id="KW-1185">Reference proteome</keyword>
<dbReference type="RefSeq" id="WP_259481754.1">
    <property type="nucleotide sequence ID" value="NZ_BAAAQY010000021.1"/>
</dbReference>
<gene>
    <name evidence="6" type="ORF">GCM10009851_40240</name>
</gene>
<evidence type="ECO:0000313" key="7">
    <source>
        <dbReference type="Proteomes" id="UP001500929"/>
    </source>
</evidence>
<reference evidence="7" key="1">
    <citation type="journal article" date="2019" name="Int. J. Syst. Evol. Microbiol.">
        <title>The Global Catalogue of Microorganisms (GCM) 10K type strain sequencing project: providing services to taxonomists for standard genome sequencing and annotation.</title>
        <authorList>
            <consortium name="The Broad Institute Genomics Platform"/>
            <consortium name="The Broad Institute Genome Sequencing Center for Infectious Disease"/>
            <person name="Wu L."/>
            <person name="Ma J."/>
        </authorList>
    </citation>
    <scope>NUCLEOTIDE SEQUENCE [LARGE SCALE GENOMIC DNA]</scope>
    <source>
        <strain evidence="7">JCM 16117</strain>
    </source>
</reference>
<evidence type="ECO:0000256" key="1">
    <source>
        <dbReference type="ARBA" id="ARBA00004196"/>
    </source>
</evidence>
<protein>
    <submittedName>
        <fullName evidence="6">Sugar ABC transporter substrate-binding protein</fullName>
    </submittedName>
</protein>
<dbReference type="InterPro" id="IPR025997">
    <property type="entry name" value="SBP_2_dom"/>
</dbReference>
<dbReference type="InterPro" id="IPR028082">
    <property type="entry name" value="Peripla_BP_I"/>
</dbReference>
<accession>A0ABP5R665</accession>
<dbReference type="Pfam" id="PF13407">
    <property type="entry name" value="Peripla_BP_4"/>
    <property type="match status" value="1"/>
</dbReference>
<name>A0ABP5R665_9MICO</name>
<dbReference type="Gene3D" id="3.40.50.2300">
    <property type="match status" value="2"/>
</dbReference>
<evidence type="ECO:0000256" key="2">
    <source>
        <dbReference type="ARBA" id="ARBA00007639"/>
    </source>
</evidence>
<comment type="caution">
    <text evidence="6">The sequence shown here is derived from an EMBL/GenBank/DDBJ whole genome shotgun (WGS) entry which is preliminary data.</text>
</comment>
<dbReference type="Proteomes" id="UP001500929">
    <property type="component" value="Unassembled WGS sequence"/>
</dbReference>
<comment type="subcellular location">
    <subcellularLocation>
        <location evidence="1">Cell envelope</location>
    </subcellularLocation>
</comment>
<evidence type="ECO:0000259" key="5">
    <source>
        <dbReference type="Pfam" id="PF13407"/>
    </source>
</evidence>
<evidence type="ECO:0000256" key="3">
    <source>
        <dbReference type="ARBA" id="ARBA00022729"/>
    </source>
</evidence>
<dbReference type="PROSITE" id="PS51257">
    <property type="entry name" value="PROKAR_LIPOPROTEIN"/>
    <property type="match status" value="1"/>
</dbReference>
<keyword evidence="3 4" id="KW-0732">Signal</keyword>
<dbReference type="SUPFAM" id="SSF53822">
    <property type="entry name" value="Periplasmic binding protein-like I"/>
    <property type="match status" value="1"/>
</dbReference>
<dbReference type="EMBL" id="BAAAQY010000021">
    <property type="protein sequence ID" value="GAA2250658.1"/>
    <property type="molecule type" value="Genomic_DNA"/>
</dbReference>
<feature type="domain" description="Periplasmic binding protein" evidence="5">
    <location>
        <begin position="42"/>
        <end position="295"/>
    </location>
</feature>
<comment type="similarity">
    <text evidence="2">Belongs to the bacterial solute-binding protein 2 family.</text>
</comment>